<sequence>MSEPIAVTGAPAGSHTAAGRYRLDLTGPASHLLTREAGRGDLVIGPASLGKKADLHVADDARIDWRAFEPFATPAGSPWPRHFRYHGNDEGFIAWSAGREIEQFTWVPTFAQRRRVDASGAGIRTLALQLDGLAGELELRLPPGIALSLTGDLSRIAVAGATPDTLMLHPALGRRASQPAYTLPDLGPLQAVRSLWLYASPLGQPVSLREIARFSSLQSLALSGNFTDWDAIAGLSQLQGLEIRYCPDLDGLPALDTWPLLERFIAFNVDEAAGKRLSAQLKTRAKVRAWQDYASVSKLRKPAWWESEYGRPFGGWSARAAKAANAAYDSALETLRQACSADEVRAAIVVFSRHFNDMKGIETAERDDVGEAVWQFSQLEHVAGLGVTEEQALQWFDESRDY</sequence>
<accession>A0ABX4EW30</accession>
<protein>
    <recommendedName>
        <fullName evidence="3">Transcriptional regulator</fullName>
    </recommendedName>
</protein>
<dbReference type="RefSeq" id="WP_094832411.1">
    <property type="nucleotide sequence ID" value="NZ_NEVR01000004.1"/>
</dbReference>
<reference evidence="1 2" key="1">
    <citation type="submission" date="2017-05" db="EMBL/GenBank/DDBJ databases">
        <title>Complete and WGS of Bordetella genogroups.</title>
        <authorList>
            <person name="Spilker T."/>
            <person name="Lipuma J."/>
        </authorList>
    </citation>
    <scope>NUCLEOTIDE SEQUENCE [LARGE SCALE GENOMIC DNA]</scope>
    <source>
        <strain evidence="1 2">AU9795</strain>
    </source>
</reference>
<dbReference type="InterPro" id="IPR032675">
    <property type="entry name" value="LRR_dom_sf"/>
</dbReference>
<evidence type="ECO:0000313" key="1">
    <source>
        <dbReference type="EMBL" id="OZI58681.1"/>
    </source>
</evidence>
<name>A0ABX4EW30_9BORD</name>
<evidence type="ECO:0008006" key="3">
    <source>
        <dbReference type="Google" id="ProtNLM"/>
    </source>
</evidence>
<dbReference type="Gene3D" id="3.80.10.10">
    <property type="entry name" value="Ribonuclease Inhibitor"/>
    <property type="match status" value="1"/>
</dbReference>
<organism evidence="1 2">
    <name type="scientific">Bordetella genomosp. 1</name>
    <dbReference type="NCBI Taxonomy" id="1395607"/>
    <lineage>
        <taxon>Bacteria</taxon>
        <taxon>Pseudomonadati</taxon>
        <taxon>Pseudomonadota</taxon>
        <taxon>Betaproteobacteria</taxon>
        <taxon>Burkholderiales</taxon>
        <taxon>Alcaligenaceae</taxon>
        <taxon>Bordetella</taxon>
    </lineage>
</organism>
<gene>
    <name evidence="1" type="ORF">CAL27_18530</name>
</gene>
<dbReference type="SUPFAM" id="SSF52058">
    <property type="entry name" value="L domain-like"/>
    <property type="match status" value="1"/>
</dbReference>
<comment type="caution">
    <text evidence="1">The sequence shown here is derived from an EMBL/GenBank/DDBJ whole genome shotgun (WGS) entry which is preliminary data.</text>
</comment>
<keyword evidence="2" id="KW-1185">Reference proteome</keyword>
<dbReference type="Proteomes" id="UP000216354">
    <property type="component" value="Unassembled WGS sequence"/>
</dbReference>
<proteinExistence type="predicted"/>
<evidence type="ECO:0000313" key="2">
    <source>
        <dbReference type="Proteomes" id="UP000216354"/>
    </source>
</evidence>
<dbReference type="EMBL" id="NEVR01000004">
    <property type="protein sequence ID" value="OZI58681.1"/>
    <property type="molecule type" value="Genomic_DNA"/>
</dbReference>